<organism evidence="5 6">
    <name type="scientific">Caenorhabditis japonica</name>
    <dbReference type="NCBI Taxonomy" id="281687"/>
    <lineage>
        <taxon>Eukaryota</taxon>
        <taxon>Metazoa</taxon>
        <taxon>Ecdysozoa</taxon>
        <taxon>Nematoda</taxon>
        <taxon>Chromadorea</taxon>
        <taxon>Rhabditida</taxon>
        <taxon>Rhabditina</taxon>
        <taxon>Rhabditomorpha</taxon>
        <taxon>Rhabditoidea</taxon>
        <taxon>Rhabditidae</taxon>
        <taxon>Peloderinae</taxon>
        <taxon>Caenorhabditis</taxon>
    </lineage>
</organism>
<proteinExistence type="predicted"/>
<dbReference type="Pfam" id="PF15035">
    <property type="entry name" value="Rootletin"/>
    <property type="match status" value="1"/>
</dbReference>
<evidence type="ECO:0000256" key="2">
    <source>
        <dbReference type="SAM" id="Coils"/>
    </source>
</evidence>
<evidence type="ECO:0000256" key="3">
    <source>
        <dbReference type="SAM" id="MobiDB-lite"/>
    </source>
</evidence>
<keyword evidence="1 2" id="KW-0175">Coiled coil</keyword>
<feature type="compositionally biased region" description="Basic and acidic residues" evidence="3">
    <location>
        <begin position="228"/>
        <end position="250"/>
    </location>
</feature>
<evidence type="ECO:0000256" key="1">
    <source>
        <dbReference type="ARBA" id="ARBA00023054"/>
    </source>
</evidence>
<reference evidence="5" key="2">
    <citation type="submission" date="2022-06" db="UniProtKB">
        <authorList>
            <consortium name="EnsemblMetazoa"/>
        </authorList>
    </citation>
    <scope>IDENTIFICATION</scope>
    <source>
        <strain evidence="5">DF5081</strain>
    </source>
</reference>
<dbReference type="Proteomes" id="UP000005237">
    <property type="component" value="Unassembled WGS sequence"/>
</dbReference>
<name>A0A8R1EN77_CAEJA</name>
<sequence length="330" mass="38232">MKSATSSEDVIRVTEDLSECRNRLDAGIEENRRNRQVIKDINDQLQRFRQRANADSLESFNLTSSPDANLSTLPHLTHLHNQTNISMPSLTIDIPLNTTTMIHSSRTPNTHFSSINGSVGYRNRHQSLKGQRYRSISPIGDYGRHRSSPRVLAHYNLSEGIVDGGEENLDELFTKLKEELFKNNTLEEVNEMLREENDAALAVNEHLRVDATNLTRQLQQLQQQQHSESMRFRSENTNLDQKEQMKREKDDVLDETLRQLNSATENYMKAEEKANERQHDLKKSQDECRKLREHNDELSDILEQLARMANEMTGNSINVHSRHFLDVWCL</sequence>
<feature type="region of interest" description="Disordered" evidence="3">
    <location>
        <begin position="223"/>
        <end position="250"/>
    </location>
</feature>
<dbReference type="AlphaFoldDB" id="A0A8R1EN77"/>
<evidence type="ECO:0000313" key="5">
    <source>
        <dbReference type="EnsemblMetazoa" id="CJA40021c.1"/>
    </source>
</evidence>
<protein>
    <recommendedName>
        <fullName evidence="4">Rootletin-like coiled-coil domain-containing protein</fullName>
    </recommendedName>
</protein>
<feature type="coiled-coil region" evidence="2">
    <location>
        <begin position="253"/>
        <end position="315"/>
    </location>
</feature>
<dbReference type="EnsemblMetazoa" id="CJA40021c.1">
    <property type="protein sequence ID" value="CJA40021c.1"/>
    <property type="gene ID" value="WBGene00215869"/>
</dbReference>
<evidence type="ECO:0000259" key="4">
    <source>
        <dbReference type="Pfam" id="PF15035"/>
    </source>
</evidence>
<dbReference type="InterPro" id="IPR055167">
    <property type="entry name" value="Rootletin-like_CC"/>
</dbReference>
<reference evidence="6" key="1">
    <citation type="submission" date="2010-08" db="EMBL/GenBank/DDBJ databases">
        <authorList>
            <consortium name="Caenorhabditis japonica Sequencing Consortium"/>
            <person name="Wilson R.K."/>
        </authorList>
    </citation>
    <scope>NUCLEOTIDE SEQUENCE [LARGE SCALE GENOMIC DNA]</scope>
    <source>
        <strain evidence="6">DF5081</strain>
    </source>
</reference>
<accession>A0A8R1EN77</accession>
<keyword evidence="6" id="KW-1185">Reference proteome</keyword>
<feature type="domain" description="Rootletin-like coiled-coil" evidence="4">
    <location>
        <begin position="161"/>
        <end position="250"/>
    </location>
</feature>
<evidence type="ECO:0000313" key="6">
    <source>
        <dbReference type="Proteomes" id="UP000005237"/>
    </source>
</evidence>